<organism evidence="1 2">
    <name type="scientific">Rotaria sordida</name>
    <dbReference type="NCBI Taxonomy" id="392033"/>
    <lineage>
        <taxon>Eukaryota</taxon>
        <taxon>Metazoa</taxon>
        <taxon>Spiralia</taxon>
        <taxon>Gnathifera</taxon>
        <taxon>Rotifera</taxon>
        <taxon>Eurotatoria</taxon>
        <taxon>Bdelloidea</taxon>
        <taxon>Philodinida</taxon>
        <taxon>Philodinidae</taxon>
        <taxon>Rotaria</taxon>
    </lineage>
</organism>
<dbReference type="EMBL" id="CAJOAX010011917">
    <property type="protein sequence ID" value="CAF4102470.1"/>
    <property type="molecule type" value="Genomic_DNA"/>
</dbReference>
<dbReference type="AlphaFoldDB" id="A0A819UX21"/>
<evidence type="ECO:0000313" key="1">
    <source>
        <dbReference type="EMBL" id="CAF4102470.1"/>
    </source>
</evidence>
<comment type="caution">
    <text evidence="1">The sequence shown here is derived from an EMBL/GenBank/DDBJ whole genome shotgun (WGS) entry which is preliminary data.</text>
</comment>
<protein>
    <submittedName>
        <fullName evidence="1">Uncharacterized protein</fullName>
    </submittedName>
</protein>
<evidence type="ECO:0000313" key="2">
    <source>
        <dbReference type="Proteomes" id="UP000663823"/>
    </source>
</evidence>
<accession>A0A819UX21</accession>
<feature type="non-terminal residue" evidence="1">
    <location>
        <position position="1"/>
    </location>
</feature>
<reference evidence="1" key="1">
    <citation type="submission" date="2021-02" db="EMBL/GenBank/DDBJ databases">
        <authorList>
            <person name="Nowell W R."/>
        </authorList>
    </citation>
    <scope>NUCLEOTIDE SEQUENCE</scope>
</reference>
<dbReference type="Proteomes" id="UP000663823">
    <property type="component" value="Unassembled WGS sequence"/>
</dbReference>
<name>A0A819UX21_9BILA</name>
<gene>
    <name evidence="1" type="ORF">OTI717_LOCUS34183</name>
</gene>
<proteinExistence type="predicted"/>
<sequence length="282" mass="33140">MKKQIRRRCRSNIFIYKTITASSSFIEVDLKLTPAQMSMFINGFKYIIPCQNSLKGHRILIADERAKQAFTALQRIFYEFQSQKLSKRLEKRAQREYKIVRSIQRLIRRRSDIVVHRRDKGKVFYIGRTVDFQRKAEEYMLKTEAYKEITNGRCPLADNLHSVNTLLDYLSGTSLRRIVVSIHAPATLASKFLNDLLVPIYLKVAHGYITSTTKFITTDVENLYTMIPRVGALEALDRFCIKYLKEGKIGTFTIDHIMKMARLIWDTNCFAYNNKYYRQIYE</sequence>